<dbReference type="Proteomes" id="UP000790377">
    <property type="component" value="Unassembled WGS sequence"/>
</dbReference>
<gene>
    <name evidence="1" type="ORF">BJ138DRAFT_1159160</name>
</gene>
<evidence type="ECO:0000313" key="2">
    <source>
        <dbReference type="Proteomes" id="UP000790377"/>
    </source>
</evidence>
<protein>
    <submittedName>
        <fullName evidence="1">Uncharacterized protein</fullName>
    </submittedName>
</protein>
<reference evidence="1" key="1">
    <citation type="journal article" date="2021" name="New Phytol.">
        <title>Evolutionary innovations through gain and loss of genes in the ectomycorrhizal Boletales.</title>
        <authorList>
            <person name="Wu G."/>
            <person name="Miyauchi S."/>
            <person name="Morin E."/>
            <person name="Kuo A."/>
            <person name="Drula E."/>
            <person name="Varga T."/>
            <person name="Kohler A."/>
            <person name="Feng B."/>
            <person name="Cao Y."/>
            <person name="Lipzen A."/>
            <person name="Daum C."/>
            <person name="Hundley H."/>
            <person name="Pangilinan J."/>
            <person name="Johnson J."/>
            <person name="Barry K."/>
            <person name="LaButti K."/>
            <person name="Ng V."/>
            <person name="Ahrendt S."/>
            <person name="Min B."/>
            <person name="Choi I.G."/>
            <person name="Park H."/>
            <person name="Plett J.M."/>
            <person name="Magnuson J."/>
            <person name="Spatafora J.W."/>
            <person name="Nagy L.G."/>
            <person name="Henrissat B."/>
            <person name="Grigoriev I.V."/>
            <person name="Yang Z.L."/>
            <person name="Xu J."/>
            <person name="Martin F.M."/>
        </authorList>
    </citation>
    <scope>NUCLEOTIDE SEQUENCE</scope>
    <source>
        <strain evidence="1">ATCC 28755</strain>
    </source>
</reference>
<accession>A0ACB8A2Q1</accession>
<organism evidence="1 2">
    <name type="scientific">Hygrophoropsis aurantiaca</name>
    <dbReference type="NCBI Taxonomy" id="72124"/>
    <lineage>
        <taxon>Eukaryota</taxon>
        <taxon>Fungi</taxon>
        <taxon>Dikarya</taxon>
        <taxon>Basidiomycota</taxon>
        <taxon>Agaricomycotina</taxon>
        <taxon>Agaricomycetes</taxon>
        <taxon>Agaricomycetidae</taxon>
        <taxon>Boletales</taxon>
        <taxon>Coniophorineae</taxon>
        <taxon>Hygrophoropsidaceae</taxon>
        <taxon>Hygrophoropsis</taxon>
    </lineage>
</organism>
<keyword evidence="2" id="KW-1185">Reference proteome</keyword>
<dbReference type="EMBL" id="MU267869">
    <property type="protein sequence ID" value="KAH7907810.1"/>
    <property type="molecule type" value="Genomic_DNA"/>
</dbReference>
<comment type="caution">
    <text evidence="1">The sequence shown here is derived from an EMBL/GenBank/DDBJ whole genome shotgun (WGS) entry which is preliminary data.</text>
</comment>
<sequence length="423" mass="48082">MMLRTRLRGRSLISLSRFKPSTIRFTHRPSLSNVDNDTTLAIPPLNTSFPHRWLRDACRCPSCVHPSTSQKLFRTSDLSSNLKPATDGVILSEDGVHIKWTDGHESFYSNSFLERHSSLSKLSSFHKEVEPITWDHPSISKTPDLYLPYDTLGDPSQLLRAITQLTQYGLLFITGVPNRITNSDTCELRTLANIFGELRETFYGVVWDVKNVRNSRNIAYTNLDLGLHMDLLYFQHPPRYQILHCLRNRVIGGTSIFVDAFHAASVLRKQNPQDFDALVNTRVPFHYINDGHHLRHEHPTIELAMPVTTSESAPVIKHINYSPPFQAPLLLHSTPPTFYEALRRFTSLLDDAANHYEHTLQEGDAVIFDNRRVLHARTAFSDGDGGDVGETNRWLKGCYLEADAMLDRGRVLKTKLSEKLIGS</sequence>
<name>A0ACB8A2Q1_9AGAM</name>
<proteinExistence type="predicted"/>
<evidence type="ECO:0000313" key="1">
    <source>
        <dbReference type="EMBL" id="KAH7907810.1"/>
    </source>
</evidence>